<sequence>MPRIQPANPNRKRTDPSDRYSLCLPSRGPHRSSRGEAAGPDRARVSGADPFAGDASEVARKEQSASTCAGTAGGRACGARFGAGRTPCPPKVLEGAIFVLRHIGQAVEARLARPADGSGQGSDELPGQLRGRSFGSQTAGAAPSGLKGKSRQ</sequence>
<name>A0A1R3L6H4_ASPOF</name>
<protein>
    <submittedName>
        <fullName evidence="2">Uncharacterized protein</fullName>
    </submittedName>
</protein>
<gene>
    <name evidence="2" type="ORF">A4U43_UnF6360</name>
</gene>
<evidence type="ECO:0000256" key="1">
    <source>
        <dbReference type="SAM" id="MobiDB-lite"/>
    </source>
</evidence>
<organism evidence="2 3">
    <name type="scientific">Asparagus officinalis</name>
    <name type="common">Garden asparagus</name>
    <dbReference type="NCBI Taxonomy" id="4686"/>
    <lineage>
        <taxon>Eukaryota</taxon>
        <taxon>Viridiplantae</taxon>
        <taxon>Streptophyta</taxon>
        <taxon>Embryophyta</taxon>
        <taxon>Tracheophyta</taxon>
        <taxon>Spermatophyta</taxon>
        <taxon>Magnoliopsida</taxon>
        <taxon>Liliopsida</taxon>
        <taxon>Asparagales</taxon>
        <taxon>Asparagaceae</taxon>
        <taxon>Asparagoideae</taxon>
        <taxon>Asparagus</taxon>
    </lineage>
</organism>
<accession>A0A1R3L6H4</accession>
<dbReference type="EMBL" id="KV863661">
    <property type="protein sequence ID" value="ONK55212.1"/>
    <property type="molecule type" value="Genomic_DNA"/>
</dbReference>
<reference evidence="3" key="1">
    <citation type="journal article" date="2017" name="Nat. Commun.">
        <title>The asparagus genome sheds light on the origin and evolution of a young Y chromosome.</title>
        <authorList>
            <person name="Harkess A."/>
            <person name="Zhou J."/>
            <person name="Xu C."/>
            <person name="Bowers J.E."/>
            <person name="Van der Hulst R."/>
            <person name="Ayyampalayam S."/>
            <person name="Mercati F."/>
            <person name="Riccardi P."/>
            <person name="McKain M.R."/>
            <person name="Kakrana A."/>
            <person name="Tang H."/>
            <person name="Ray J."/>
            <person name="Groenendijk J."/>
            <person name="Arikit S."/>
            <person name="Mathioni S.M."/>
            <person name="Nakano M."/>
            <person name="Shan H."/>
            <person name="Telgmann-Rauber A."/>
            <person name="Kanno A."/>
            <person name="Yue Z."/>
            <person name="Chen H."/>
            <person name="Li W."/>
            <person name="Chen Y."/>
            <person name="Xu X."/>
            <person name="Zhang Y."/>
            <person name="Luo S."/>
            <person name="Chen H."/>
            <person name="Gao J."/>
            <person name="Mao Z."/>
            <person name="Pires J.C."/>
            <person name="Luo M."/>
            <person name="Kudrna D."/>
            <person name="Wing R.A."/>
            <person name="Meyers B.C."/>
            <person name="Yi K."/>
            <person name="Kong H."/>
            <person name="Lavrijsen P."/>
            <person name="Sunseri F."/>
            <person name="Falavigna A."/>
            <person name="Ye Y."/>
            <person name="Leebens-Mack J.H."/>
            <person name="Chen G."/>
        </authorList>
    </citation>
    <scope>NUCLEOTIDE SEQUENCE [LARGE SCALE GENOMIC DNA]</scope>
    <source>
        <strain evidence="3">cv. DH0086</strain>
    </source>
</reference>
<dbReference type="Gramene" id="ONK55212">
    <property type="protein sequence ID" value="ONK55212"/>
    <property type="gene ID" value="A4U43_UnF6360"/>
</dbReference>
<evidence type="ECO:0000313" key="3">
    <source>
        <dbReference type="Proteomes" id="UP000243459"/>
    </source>
</evidence>
<keyword evidence="3" id="KW-1185">Reference proteome</keyword>
<feature type="region of interest" description="Disordered" evidence="1">
    <location>
        <begin position="111"/>
        <end position="152"/>
    </location>
</feature>
<proteinExistence type="predicted"/>
<feature type="region of interest" description="Disordered" evidence="1">
    <location>
        <begin position="1"/>
        <end position="73"/>
    </location>
</feature>
<dbReference type="AlphaFoldDB" id="A0A1R3L6H4"/>
<evidence type="ECO:0000313" key="2">
    <source>
        <dbReference type="EMBL" id="ONK55212.1"/>
    </source>
</evidence>
<dbReference type="Proteomes" id="UP000243459">
    <property type="component" value="Unassembled WGS sequence"/>
</dbReference>